<evidence type="ECO:0000313" key="2">
    <source>
        <dbReference type="EMBL" id="SDS55611.1"/>
    </source>
</evidence>
<keyword evidence="1" id="KW-1133">Transmembrane helix</keyword>
<keyword evidence="1" id="KW-0812">Transmembrane</keyword>
<dbReference type="EMBL" id="LT629736">
    <property type="protein sequence ID" value="SDS55611.1"/>
    <property type="molecule type" value="Genomic_DNA"/>
</dbReference>
<protein>
    <submittedName>
        <fullName evidence="2">Uncharacterized protein</fullName>
    </submittedName>
</protein>
<accession>A0A1H1T626</accession>
<dbReference type="STRING" id="487184.SAMN05216421_1740"/>
<reference evidence="3" key="1">
    <citation type="submission" date="2016-10" db="EMBL/GenBank/DDBJ databases">
        <authorList>
            <person name="Varghese N."/>
            <person name="Submissions S."/>
        </authorList>
    </citation>
    <scope>NUCLEOTIDE SEQUENCE [LARGE SCALE GENOMIC DNA]</scope>
    <source>
        <strain evidence="3">NRRL B-51270</strain>
    </source>
</reference>
<dbReference type="Proteomes" id="UP000243207">
    <property type="component" value="Chromosome I"/>
</dbReference>
<evidence type="ECO:0000256" key="1">
    <source>
        <dbReference type="SAM" id="Phobius"/>
    </source>
</evidence>
<organism evidence="2 3">
    <name type="scientific">Halopseudomonas xinjiangensis</name>
    <dbReference type="NCBI Taxonomy" id="487184"/>
    <lineage>
        <taxon>Bacteria</taxon>
        <taxon>Pseudomonadati</taxon>
        <taxon>Pseudomonadota</taxon>
        <taxon>Gammaproteobacteria</taxon>
        <taxon>Pseudomonadales</taxon>
        <taxon>Pseudomonadaceae</taxon>
        <taxon>Halopseudomonas</taxon>
    </lineage>
</organism>
<sequence>MFTSAYAVQQTPWFPHIPVVQCPPIPAWRCDHESFYHPGAPSGMRDASGVVLSWSEPLRPRIDKCDVAAFYRFALPLQAAGCAPDAAEHSVWHSHLYGPVTGLYNGASVQSGNGPAAGASAEGSSVAAATVDRKLVACERKPASRARRRKLMAGYLGAVVLMAGARFSAQVRQNPRARWWEAR</sequence>
<evidence type="ECO:0000313" key="3">
    <source>
        <dbReference type="Proteomes" id="UP000243207"/>
    </source>
</evidence>
<keyword evidence="3" id="KW-1185">Reference proteome</keyword>
<dbReference type="AlphaFoldDB" id="A0A1H1T626"/>
<keyword evidence="1" id="KW-0472">Membrane</keyword>
<proteinExistence type="predicted"/>
<gene>
    <name evidence="2" type="ORF">SAMN05216421_1740</name>
</gene>
<name>A0A1H1T626_9GAMM</name>
<feature type="transmembrane region" description="Helical" evidence="1">
    <location>
        <begin position="151"/>
        <end position="169"/>
    </location>
</feature>